<evidence type="ECO:0000313" key="2">
    <source>
        <dbReference type="Proteomes" id="UP000621455"/>
    </source>
</evidence>
<dbReference type="InterPro" id="IPR021508">
    <property type="entry name" value="Gp17-like"/>
</dbReference>
<comment type="caution">
    <text evidence="1">The sequence shown here is derived from an EMBL/GenBank/DDBJ whole genome shotgun (WGS) entry which is preliminary data.</text>
</comment>
<evidence type="ECO:0000313" key="1">
    <source>
        <dbReference type="EMBL" id="NHZ78819.1"/>
    </source>
</evidence>
<dbReference type="EMBL" id="WHJG01000004">
    <property type="protein sequence ID" value="NHZ78819.1"/>
    <property type="molecule type" value="Genomic_DNA"/>
</dbReference>
<sequence length="116" mass="12201">MGMEAMVSAVLWPLTAGRVYLDVAPSGAVRPFITLRAAGGTPITFLDGTIPAKEIVRVEVSVWGSGRADAADVGKKVEDALRAATALQTTVLTGRSAIIDSATQIPVMLQEFEIFV</sequence>
<dbReference type="Pfam" id="PF11367">
    <property type="entry name" value="Tail_completion_gp17"/>
    <property type="match status" value="1"/>
</dbReference>
<name>A0ABX0N0P9_9BURK</name>
<accession>A0ABX0N0P9</accession>
<protein>
    <submittedName>
        <fullName evidence="1">DUF3168 domain-containing protein</fullName>
    </submittedName>
</protein>
<gene>
    <name evidence="1" type="ORF">F2P44_05930</name>
</gene>
<proteinExistence type="predicted"/>
<organism evidence="1 2">
    <name type="scientific">Massilia frigida</name>
    <dbReference type="NCBI Taxonomy" id="2609281"/>
    <lineage>
        <taxon>Bacteria</taxon>
        <taxon>Pseudomonadati</taxon>
        <taxon>Pseudomonadota</taxon>
        <taxon>Betaproteobacteria</taxon>
        <taxon>Burkholderiales</taxon>
        <taxon>Oxalobacteraceae</taxon>
        <taxon>Telluria group</taxon>
        <taxon>Massilia</taxon>
    </lineage>
</organism>
<keyword evidence="2" id="KW-1185">Reference proteome</keyword>
<reference evidence="1 2" key="1">
    <citation type="submission" date="2019-10" db="EMBL/GenBank/DDBJ databases">
        <title>Taxonomy of Antarctic Massilia spp.: description of Massilia rubra sp. nov., Massilia aquatica sp. nov., Massilia mucilaginosa sp. nov., Massilia frigida sp. nov. isolated from streams, lakes and regoliths.</title>
        <authorList>
            <person name="Holochova P."/>
            <person name="Sedlacek I."/>
            <person name="Kralova S."/>
            <person name="Maslanova I."/>
            <person name="Busse H.-J."/>
            <person name="Stankova E."/>
            <person name="Vrbovska V."/>
            <person name="Kovarovic V."/>
            <person name="Bartak M."/>
            <person name="Svec P."/>
            <person name="Pantucek R."/>
        </authorList>
    </citation>
    <scope>NUCLEOTIDE SEQUENCE [LARGE SCALE GENOMIC DNA]</scope>
    <source>
        <strain evidence="1 2">CCM 8695</strain>
    </source>
</reference>
<dbReference type="Proteomes" id="UP000621455">
    <property type="component" value="Unassembled WGS sequence"/>
</dbReference>